<sequence>MTFEQGDLIVIDEEENNSFMEDKFSVKSSKDTFDLNKDLVIDSKSYSINTFKSESSFHSQESFQSILYSENNSSNTIFKV</sequence>
<name>A0A9N9HV75_FUNMO</name>
<evidence type="ECO:0000313" key="2">
    <source>
        <dbReference type="Proteomes" id="UP000789375"/>
    </source>
</evidence>
<comment type="caution">
    <text evidence="1">The sequence shown here is derived from an EMBL/GenBank/DDBJ whole genome shotgun (WGS) entry which is preliminary data.</text>
</comment>
<keyword evidence="2" id="KW-1185">Reference proteome</keyword>
<dbReference type="Proteomes" id="UP000789375">
    <property type="component" value="Unassembled WGS sequence"/>
</dbReference>
<organism evidence="1 2">
    <name type="scientific">Funneliformis mosseae</name>
    <name type="common">Endomycorrhizal fungus</name>
    <name type="synonym">Glomus mosseae</name>
    <dbReference type="NCBI Taxonomy" id="27381"/>
    <lineage>
        <taxon>Eukaryota</taxon>
        <taxon>Fungi</taxon>
        <taxon>Fungi incertae sedis</taxon>
        <taxon>Mucoromycota</taxon>
        <taxon>Glomeromycotina</taxon>
        <taxon>Glomeromycetes</taxon>
        <taxon>Glomerales</taxon>
        <taxon>Glomeraceae</taxon>
        <taxon>Funneliformis</taxon>
    </lineage>
</organism>
<dbReference type="AlphaFoldDB" id="A0A9N9HV75"/>
<proteinExistence type="predicted"/>
<protein>
    <submittedName>
        <fullName evidence="1">9031_t:CDS:1</fullName>
    </submittedName>
</protein>
<reference evidence="1" key="1">
    <citation type="submission" date="2021-06" db="EMBL/GenBank/DDBJ databases">
        <authorList>
            <person name="Kallberg Y."/>
            <person name="Tangrot J."/>
            <person name="Rosling A."/>
        </authorList>
    </citation>
    <scope>NUCLEOTIDE SEQUENCE</scope>
    <source>
        <strain evidence="1">87-6 pot B 2015</strain>
    </source>
</reference>
<evidence type="ECO:0000313" key="1">
    <source>
        <dbReference type="EMBL" id="CAG8706834.1"/>
    </source>
</evidence>
<accession>A0A9N9HV75</accession>
<dbReference type="EMBL" id="CAJVPP010009766">
    <property type="protein sequence ID" value="CAG8706834.1"/>
    <property type="molecule type" value="Genomic_DNA"/>
</dbReference>
<feature type="non-terminal residue" evidence="1">
    <location>
        <position position="80"/>
    </location>
</feature>
<gene>
    <name evidence="1" type="ORF">FMOSSE_LOCUS14071</name>
</gene>